<gene>
    <name evidence="2" type="ORF">B0I35DRAFT_426595</name>
</gene>
<evidence type="ECO:0000259" key="1">
    <source>
        <dbReference type="Pfam" id="PF12697"/>
    </source>
</evidence>
<reference evidence="2" key="1">
    <citation type="journal article" date="2021" name="Nat. Commun.">
        <title>Genetic determinants of endophytism in the Arabidopsis root mycobiome.</title>
        <authorList>
            <person name="Mesny F."/>
            <person name="Miyauchi S."/>
            <person name="Thiergart T."/>
            <person name="Pickel B."/>
            <person name="Atanasova L."/>
            <person name="Karlsson M."/>
            <person name="Huettel B."/>
            <person name="Barry K.W."/>
            <person name="Haridas S."/>
            <person name="Chen C."/>
            <person name="Bauer D."/>
            <person name="Andreopoulos W."/>
            <person name="Pangilinan J."/>
            <person name="LaButti K."/>
            <person name="Riley R."/>
            <person name="Lipzen A."/>
            <person name="Clum A."/>
            <person name="Drula E."/>
            <person name="Henrissat B."/>
            <person name="Kohler A."/>
            <person name="Grigoriev I.V."/>
            <person name="Martin F.M."/>
            <person name="Hacquard S."/>
        </authorList>
    </citation>
    <scope>NUCLEOTIDE SEQUENCE</scope>
    <source>
        <strain evidence="2">MPI-CAGE-CH-0235</strain>
    </source>
</reference>
<dbReference type="PANTHER" id="PTHR43798:SF33">
    <property type="entry name" value="HYDROLASE, PUTATIVE (AFU_ORTHOLOGUE AFUA_2G14860)-RELATED"/>
    <property type="match status" value="1"/>
</dbReference>
<dbReference type="InterPro" id="IPR050266">
    <property type="entry name" value="AB_hydrolase_sf"/>
</dbReference>
<feature type="domain" description="AB hydrolase-1" evidence="1">
    <location>
        <begin position="17"/>
        <end position="214"/>
    </location>
</feature>
<dbReference type="AlphaFoldDB" id="A0A8K0WUS6"/>
<dbReference type="InterPro" id="IPR029058">
    <property type="entry name" value="AB_hydrolase_fold"/>
</dbReference>
<evidence type="ECO:0000313" key="2">
    <source>
        <dbReference type="EMBL" id="KAH7322850.1"/>
    </source>
</evidence>
<name>A0A8K0WUS6_9HYPO</name>
<dbReference type="SUPFAM" id="SSF53474">
    <property type="entry name" value="alpha/beta-Hydrolases"/>
    <property type="match status" value="1"/>
</dbReference>
<dbReference type="GO" id="GO:0016020">
    <property type="term" value="C:membrane"/>
    <property type="evidence" value="ECO:0007669"/>
    <property type="project" value="TreeGrafter"/>
</dbReference>
<evidence type="ECO:0000313" key="3">
    <source>
        <dbReference type="Proteomes" id="UP000813444"/>
    </source>
</evidence>
<dbReference type="OrthoDB" id="294702at2759"/>
<protein>
    <submittedName>
        <fullName evidence="2">Alpha/Beta hydrolase protein</fullName>
    </submittedName>
</protein>
<dbReference type="EMBL" id="JAGPNK010000004">
    <property type="protein sequence ID" value="KAH7322850.1"/>
    <property type="molecule type" value="Genomic_DNA"/>
</dbReference>
<dbReference type="Pfam" id="PF12697">
    <property type="entry name" value="Abhydrolase_6"/>
    <property type="match status" value="1"/>
</dbReference>
<proteinExistence type="predicted"/>
<keyword evidence="2" id="KW-0378">Hydrolase</keyword>
<keyword evidence="3" id="KW-1185">Reference proteome</keyword>
<organism evidence="2 3">
    <name type="scientific">Stachybotrys elegans</name>
    <dbReference type="NCBI Taxonomy" id="80388"/>
    <lineage>
        <taxon>Eukaryota</taxon>
        <taxon>Fungi</taxon>
        <taxon>Dikarya</taxon>
        <taxon>Ascomycota</taxon>
        <taxon>Pezizomycotina</taxon>
        <taxon>Sordariomycetes</taxon>
        <taxon>Hypocreomycetidae</taxon>
        <taxon>Hypocreales</taxon>
        <taxon>Stachybotryaceae</taxon>
        <taxon>Stachybotrys</taxon>
    </lineage>
</organism>
<sequence length="251" mass="28366">MEEHQILGSPRVDSPIVLFFHGSGASCSSWVELAELLSPEYCVLLYHRGPRNPKPKDAVSEMKEFLSRQKLPPPYVLVAHSYGGNIAREFLQRYAGEVCGMVLVETGQETALDPAMEEKQYRQQILGEKPLSVIRGNSMKFKVLDLEARLERCESDAAKEEMRQSPDYVLMKKWDEEDEKLKKRQLDLSRNTHYVHLPDSGHDVIRDRPDVVAQEVSWVMEEIAAAAVSKGSDSGGRFGGVVRSFRGLFTK</sequence>
<dbReference type="Proteomes" id="UP000813444">
    <property type="component" value="Unassembled WGS sequence"/>
</dbReference>
<dbReference type="InterPro" id="IPR000073">
    <property type="entry name" value="AB_hydrolase_1"/>
</dbReference>
<dbReference type="Gene3D" id="3.40.50.1820">
    <property type="entry name" value="alpha/beta hydrolase"/>
    <property type="match status" value="1"/>
</dbReference>
<comment type="caution">
    <text evidence="2">The sequence shown here is derived from an EMBL/GenBank/DDBJ whole genome shotgun (WGS) entry which is preliminary data.</text>
</comment>
<dbReference type="PANTHER" id="PTHR43798">
    <property type="entry name" value="MONOACYLGLYCEROL LIPASE"/>
    <property type="match status" value="1"/>
</dbReference>
<dbReference type="GO" id="GO:0016787">
    <property type="term" value="F:hydrolase activity"/>
    <property type="evidence" value="ECO:0007669"/>
    <property type="project" value="UniProtKB-KW"/>
</dbReference>
<accession>A0A8K0WUS6</accession>